<protein>
    <submittedName>
        <fullName evidence="1">Uncharacterized protein</fullName>
    </submittedName>
</protein>
<reference evidence="1" key="1">
    <citation type="journal article" date="2020" name="bioRxiv">
        <title>Comparative genomics of Chlamydomonas.</title>
        <authorList>
            <person name="Craig R.J."/>
            <person name="Hasan A.R."/>
            <person name="Ness R.W."/>
            <person name="Keightley P.D."/>
        </authorList>
    </citation>
    <scope>NUCLEOTIDE SEQUENCE</scope>
    <source>
        <strain evidence="1">SAG 7.73</strain>
    </source>
</reference>
<keyword evidence="2" id="KW-1185">Reference proteome</keyword>
<dbReference type="EMBL" id="JAEHOC010000015">
    <property type="protein sequence ID" value="KAG2435128.1"/>
    <property type="molecule type" value="Genomic_DNA"/>
</dbReference>
<organism evidence="1 2">
    <name type="scientific">Chlamydomonas incerta</name>
    <dbReference type="NCBI Taxonomy" id="51695"/>
    <lineage>
        <taxon>Eukaryota</taxon>
        <taxon>Viridiplantae</taxon>
        <taxon>Chlorophyta</taxon>
        <taxon>core chlorophytes</taxon>
        <taxon>Chlorophyceae</taxon>
        <taxon>CS clade</taxon>
        <taxon>Chlamydomonadales</taxon>
        <taxon>Chlamydomonadaceae</taxon>
        <taxon>Chlamydomonas</taxon>
    </lineage>
</organism>
<evidence type="ECO:0000313" key="2">
    <source>
        <dbReference type="Proteomes" id="UP000650467"/>
    </source>
</evidence>
<proteinExistence type="predicted"/>
<evidence type="ECO:0000313" key="1">
    <source>
        <dbReference type="EMBL" id="KAG2435128.1"/>
    </source>
</evidence>
<name>A0A835SXV5_CHLIN</name>
<sequence length="67" mass="6946">MDPAPMAAAISAGKLVFGGSEGCCTTLIYRANCVGGGVAKCPKCQYHYCKYHYPVNNSGAQGGHCCN</sequence>
<dbReference type="Proteomes" id="UP000650467">
    <property type="component" value="Unassembled WGS sequence"/>
</dbReference>
<dbReference type="AlphaFoldDB" id="A0A835SXV5"/>
<gene>
    <name evidence="1" type="ORF">HXX76_007213</name>
</gene>
<accession>A0A835SXV5</accession>
<comment type="caution">
    <text evidence="1">The sequence shown here is derived from an EMBL/GenBank/DDBJ whole genome shotgun (WGS) entry which is preliminary data.</text>
</comment>